<sequence length="73" mass="8121">MFGRETPEEMAQEMERVCQALAGAQTFLAGLDQADSARQRTTRVAYSPLRTLVEQAQETADRVLAYLRSGTVE</sequence>
<dbReference type="EMBL" id="JAVDYB010000001">
    <property type="protein sequence ID" value="MDR7278952.1"/>
    <property type="molecule type" value="Genomic_DNA"/>
</dbReference>
<dbReference type="Proteomes" id="UP001183643">
    <property type="component" value="Unassembled WGS sequence"/>
</dbReference>
<gene>
    <name evidence="1" type="ORF">J2S41_005730</name>
</gene>
<evidence type="ECO:0000313" key="2">
    <source>
        <dbReference type="Proteomes" id="UP001183643"/>
    </source>
</evidence>
<proteinExistence type="predicted"/>
<organism evidence="1 2">
    <name type="scientific">Catenuloplanes atrovinosus</name>
    <dbReference type="NCBI Taxonomy" id="137266"/>
    <lineage>
        <taxon>Bacteria</taxon>
        <taxon>Bacillati</taxon>
        <taxon>Actinomycetota</taxon>
        <taxon>Actinomycetes</taxon>
        <taxon>Micromonosporales</taxon>
        <taxon>Micromonosporaceae</taxon>
        <taxon>Catenuloplanes</taxon>
    </lineage>
</organism>
<name>A0AAE4CC85_9ACTN</name>
<accession>A0AAE4CC85</accession>
<comment type="caution">
    <text evidence="1">The sequence shown here is derived from an EMBL/GenBank/DDBJ whole genome shotgun (WGS) entry which is preliminary data.</text>
</comment>
<dbReference type="AlphaFoldDB" id="A0AAE4CC85"/>
<keyword evidence="2" id="KW-1185">Reference proteome</keyword>
<protein>
    <submittedName>
        <fullName evidence="1">Uncharacterized protein</fullName>
    </submittedName>
</protein>
<reference evidence="1" key="1">
    <citation type="submission" date="2023-07" db="EMBL/GenBank/DDBJ databases">
        <title>Sequencing the genomes of 1000 actinobacteria strains.</title>
        <authorList>
            <person name="Klenk H.-P."/>
        </authorList>
    </citation>
    <scope>NUCLEOTIDE SEQUENCE</scope>
    <source>
        <strain evidence="1">DSM 44707</strain>
    </source>
</reference>
<evidence type="ECO:0000313" key="1">
    <source>
        <dbReference type="EMBL" id="MDR7278952.1"/>
    </source>
</evidence>